<feature type="region of interest" description="Disordered" evidence="1">
    <location>
        <begin position="119"/>
        <end position="145"/>
    </location>
</feature>
<feature type="compositionally biased region" description="Low complexity" evidence="1">
    <location>
        <begin position="124"/>
        <end position="145"/>
    </location>
</feature>
<reference evidence="4" key="1">
    <citation type="submission" date="2020-07" db="EMBL/GenBank/DDBJ databases">
        <authorList>
            <person name="Lin J."/>
        </authorList>
    </citation>
    <scope>NUCLEOTIDE SEQUENCE</scope>
</reference>
<proteinExistence type="predicted"/>
<keyword evidence="2" id="KW-0732">Signal</keyword>
<evidence type="ECO:0000256" key="2">
    <source>
        <dbReference type="SAM" id="SignalP"/>
    </source>
</evidence>
<dbReference type="SUPFAM" id="SSF50685">
    <property type="entry name" value="Barwin-like endoglucanases"/>
    <property type="match status" value="1"/>
</dbReference>
<gene>
    <name evidence="4" type="ORF">CB5_LOCUS13278</name>
</gene>
<dbReference type="InterPro" id="IPR036908">
    <property type="entry name" value="RlpA-like_sf"/>
</dbReference>
<dbReference type="PANTHER" id="PTHR31867">
    <property type="entry name" value="EXPANSIN-A15"/>
    <property type="match status" value="1"/>
</dbReference>
<sequence length="165" mass="17694">MAYSSRMFLASTLVLLVLVTPYGAAGDQVGQYDVVRYKHHRSRYRSNLRSFKHRHGKFRPSGWSFAHATFYGGSDGSETRGGACGYQDTVSQGYGLQTAALSSALFNNGLACVPAFRSSASTTRPGGASQAGRRSSSLRPTTARRTTICRATMVGGATRHVSTST</sequence>
<dbReference type="GO" id="GO:0005576">
    <property type="term" value="C:extracellular region"/>
    <property type="evidence" value="ECO:0007669"/>
    <property type="project" value="InterPro"/>
</dbReference>
<protein>
    <recommendedName>
        <fullName evidence="3">Expansin-like EG45 domain-containing protein</fullName>
    </recommendedName>
</protein>
<dbReference type="EMBL" id="LR862130">
    <property type="protein sequence ID" value="CAD1830067.1"/>
    <property type="molecule type" value="Genomic_DNA"/>
</dbReference>
<evidence type="ECO:0000313" key="4">
    <source>
        <dbReference type="EMBL" id="CAD1830067.1"/>
    </source>
</evidence>
<evidence type="ECO:0000259" key="3">
    <source>
        <dbReference type="PROSITE" id="PS50842"/>
    </source>
</evidence>
<feature type="domain" description="Expansin-like EG45" evidence="3">
    <location>
        <begin position="81"/>
        <end position="165"/>
    </location>
</feature>
<dbReference type="GO" id="GO:0009664">
    <property type="term" value="P:plant-type cell wall organization"/>
    <property type="evidence" value="ECO:0007669"/>
    <property type="project" value="InterPro"/>
</dbReference>
<feature type="chain" id="PRO_5028488154" description="Expansin-like EG45 domain-containing protein" evidence="2">
    <location>
        <begin position="27"/>
        <end position="165"/>
    </location>
</feature>
<feature type="signal peptide" evidence="2">
    <location>
        <begin position="1"/>
        <end position="26"/>
    </location>
</feature>
<name>A0A6V7PGX2_ANACO</name>
<dbReference type="PRINTS" id="PR01225">
    <property type="entry name" value="EXPANSNFAMLY"/>
</dbReference>
<dbReference type="PROSITE" id="PS50842">
    <property type="entry name" value="EXPANSIN_EG45"/>
    <property type="match status" value="1"/>
</dbReference>
<dbReference type="InterPro" id="IPR007118">
    <property type="entry name" value="Expan_Lol_pI"/>
</dbReference>
<accession>A0A6V7PGX2</accession>
<organism evidence="4">
    <name type="scientific">Ananas comosus var. bracteatus</name>
    <name type="common">red pineapple</name>
    <dbReference type="NCBI Taxonomy" id="296719"/>
    <lineage>
        <taxon>Eukaryota</taxon>
        <taxon>Viridiplantae</taxon>
        <taxon>Streptophyta</taxon>
        <taxon>Embryophyta</taxon>
        <taxon>Tracheophyta</taxon>
        <taxon>Spermatophyta</taxon>
        <taxon>Magnoliopsida</taxon>
        <taxon>Liliopsida</taxon>
        <taxon>Poales</taxon>
        <taxon>Bromeliaceae</taxon>
        <taxon>Bromelioideae</taxon>
        <taxon>Ananas</taxon>
    </lineage>
</organism>
<evidence type="ECO:0000256" key="1">
    <source>
        <dbReference type="SAM" id="MobiDB-lite"/>
    </source>
</evidence>
<dbReference type="InterPro" id="IPR002963">
    <property type="entry name" value="Expansin"/>
</dbReference>
<dbReference type="Gene3D" id="2.40.40.10">
    <property type="entry name" value="RlpA-like domain"/>
    <property type="match status" value="1"/>
</dbReference>
<dbReference type="AlphaFoldDB" id="A0A6V7PGX2"/>
<dbReference type="InterPro" id="IPR007112">
    <property type="entry name" value="Expansin/allergen_DPBB_dom"/>
</dbReference>